<feature type="transmembrane region" description="Helical" evidence="8">
    <location>
        <begin position="361"/>
        <end position="381"/>
    </location>
</feature>
<keyword evidence="3" id="KW-1003">Cell membrane</keyword>
<dbReference type="NCBIfam" id="TIGR00882">
    <property type="entry name" value="2A0105"/>
    <property type="match status" value="1"/>
</dbReference>
<evidence type="ECO:0000256" key="3">
    <source>
        <dbReference type="ARBA" id="ARBA00022475"/>
    </source>
</evidence>
<feature type="transmembrane region" description="Helical" evidence="8">
    <location>
        <begin position="304"/>
        <end position="326"/>
    </location>
</feature>
<dbReference type="CDD" id="cd06172">
    <property type="entry name" value="MFS_LacY"/>
    <property type="match status" value="1"/>
</dbReference>
<reference evidence="9 10" key="1">
    <citation type="submission" date="2016-10" db="EMBL/GenBank/DDBJ databases">
        <authorList>
            <person name="Varghese N."/>
            <person name="Submissions S."/>
        </authorList>
    </citation>
    <scope>NUCLEOTIDE SEQUENCE [LARGE SCALE GENOMIC DNA]</scope>
    <source>
        <strain evidence="9 10">DSM 13796</strain>
    </source>
</reference>
<sequence length="432" mass="48072">MNMKVLSFFVSKILYIYLNESNKHEKFKSSLLEVKCLFFTWSSSVSLFPIWLKQELNLSGSATGLIFSVNAIFVLCIQPVYGYISDKMGLKKNILSFISLLLVFVGPFYIYIYGPLLKYNVILGAAVGAIYLGVSISASIGVIETYVEKVSRKYSFEYGKSRMWGSLGWASATFFAGQLFNINPNINFWVASVSAIILVAIIISVKIEVTNYELAKAESIKLKDVGQLLLLRKFWFLMMYVIGVTCVYSLYDQQFPIYYTSLFPAESMGNQVFGYLSSFQVFLEAGMMFIAPFIVNKIGAKNGLLLPGILMALRIIGSGLVVGPIGISSMKLIHALELPIMLIAIFKYFAANFDTRLSSVLYLVGFQAASQVGASLLSPFAGKLYDMIGFRHTYLILGMIVLCFTIISMFTLLSPNKSKGLEGNIKDIKQVT</sequence>
<dbReference type="Gene3D" id="1.20.1250.20">
    <property type="entry name" value="MFS general substrate transporter like domains"/>
    <property type="match status" value="2"/>
</dbReference>
<protein>
    <submittedName>
        <fullName evidence="9">MFS transporter, OHS family, lactose permease</fullName>
    </submittedName>
</protein>
<feature type="transmembrane region" description="Helical" evidence="8">
    <location>
        <begin position="393"/>
        <end position="413"/>
    </location>
</feature>
<dbReference type="NCBIfam" id="NF007077">
    <property type="entry name" value="PRK09528.1"/>
    <property type="match status" value="1"/>
</dbReference>
<dbReference type="Proteomes" id="UP000182762">
    <property type="component" value="Unassembled WGS sequence"/>
</dbReference>
<evidence type="ECO:0000256" key="5">
    <source>
        <dbReference type="ARBA" id="ARBA00022692"/>
    </source>
</evidence>
<feature type="transmembrane region" description="Helical" evidence="8">
    <location>
        <begin position="94"/>
        <end position="113"/>
    </location>
</feature>
<organism evidence="9 10">
    <name type="scientific">Priestia endophytica DSM 13796</name>
    <dbReference type="NCBI Taxonomy" id="1121089"/>
    <lineage>
        <taxon>Bacteria</taxon>
        <taxon>Bacillati</taxon>
        <taxon>Bacillota</taxon>
        <taxon>Bacilli</taxon>
        <taxon>Bacillales</taxon>
        <taxon>Bacillaceae</taxon>
        <taxon>Priestia</taxon>
    </lineage>
</organism>
<keyword evidence="4" id="KW-0997">Cell inner membrane</keyword>
<gene>
    <name evidence="9" type="ORF">SAMN02745910_04596</name>
</gene>
<evidence type="ECO:0000256" key="6">
    <source>
        <dbReference type="ARBA" id="ARBA00022989"/>
    </source>
</evidence>
<evidence type="ECO:0000256" key="4">
    <source>
        <dbReference type="ARBA" id="ARBA00022519"/>
    </source>
</evidence>
<evidence type="ECO:0000313" key="10">
    <source>
        <dbReference type="Proteomes" id="UP000182762"/>
    </source>
</evidence>
<feature type="transmembrane region" description="Helical" evidence="8">
    <location>
        <begin position="230"/>
        <end position="251"/>
    </location>
</feature>
<dbReference type="Pfam" id="PF01306">
    <property type="entry name" value="LacY_symp"/>
    <property type="match status" value="1"/>
</dbReference>
<feature type="transmembrane region" description="Helical" evidence="8">
    <location>
        <begin position="119"/>
        <end position="143"/>
    </location>
</feature>
<evidence type="ECO:0000256" key="2">
    <source>
        <dbReference type="ARBA" id="ARBA00022448"/>
    </source>
</evidence>
<dbReference type="SUPFAM" id="SSF103473">
    <property type="entry name" value="MFS general substrate transporter"/>
    <property type="match status" value="1"/>
</dbReference>
<dbReference type="InterPro" id="IPR000576">
    <property type="entry name" value="LacY/RafB_perm_fam"/>
</dbReference>
<feature type="transmembrane region" description="Helical" evidence="8">
    <location>
        <begin position="64"/>
        <end position="82"/>
    </location>
</feature>
<accession>A0A1I6BZ67</accession>
<feature type="transmembrane region" description="Helical" evidence="8">
    <location>
        <begin position="164"/>
        <end position="182"/>
    </location>
</feature>
<feature type="transmembrane region" description="Helical" evidence="8">
    <location>
        <begin position="32"/>
        <end position="52"/>
    </location>
</feature>
<feature type="transmembrane region" description="Helical" evidence="8">
    <location>
        <begin position="188"/>
        <end position="209"/>
    </location>
</feature>
<dbReference type="PANTHER" id="PTHR23522">
    <property type="entry name" value="BLL5896 PROTEIN"/>
    <property type="match status" value="1"/>
</dbReference>
<feature type="transmembrane region" description="Helical" evidence="8">
    <location>
        <begin position="332"/>
        <end position="349"/>
    </location>
</feature>
<keyword evidence="2" id="KW-0813">Transport</keyword>
<comment type="subcellular location">
    <subcellularLocation>
        <location evidence="1">Cell inner membrane</location>
        <topology evidence="1">Multi-pass membrane protein</topology>
    </subcellularLocation>
</comment>
<dbReference type="InterPro" id="IPR036259">
    <property type="entry name" value="MFS_trans_sf"/>
</dbReference>
<proteinExistence type="predicted"/>
<keyword evidence="10" id="KW-1185">Reference proteome</keyword>
<dbReference type="EMBL" id="FOXX01000018">
    <property type="protein sequence ID" value="SFQ86187.1"/>
    <property type="molecule type" value="Genomic_DNA"/>
</dbReference>
<evidence type="ECO:0000256" key="8">
    <source>
        <dbReference type="SAM" id="Phobius"/>
    </source>
</evidence>
<dbReference type="PANTHER" id="PTHR23522:SF10">
    <property type="entry name" value="3-PHENYLPROPIONIC ACID TRANSPORTER-RELATED"/>
    <property type="match status" value="1"/>
</dbReference>
<evidence type="ECO:0000256" key="7">
    <source>
        <dbReference type="ARBA" id="ARBA00023136"/>
    </source>
</evidence>
<feature type="transmembrane region" description="Helical" evidence="8">
    <location>
        <begin position="271"/>
        <end position="295"/>
    </location>
</feature>
<comment type="caution">
    <text evidence="9">The sequence shown here is derived from an EMBL/GenBank/DDBJ whole genome shotgun (WGS) entry which is preliminary data.</text>
</comment>
<keyword evidence="5 8" id="KW-0812">Transmembrane</keyword>
<name>A0A1I6BZ67_9BACI</name>
<keyword evidence="6 8" id="KW-1133">Transmembrane helix</keyword>
<evidence type="ECO:0000256" key="1">
    <source>
        <dbReference type="ARBA" id="ARBA00004429"/>
    </source>
</evidence>
<dbReference type="PRINTS" id="PR00174">
    <property type="entry name" value="LACYSMPORT"/>
</dbReference>
<keyword evidence="7 8" id="KW-0472">Membrane</keyword>
<evidence type="ECO:0000313" key="9">
    <source>
        <dbReference type="EMBL" id="SFQ86187.1"/>
    </source>
</evidence>